<sequence length="600" mass="64456">MRNAQNNNKQGYNFARRVRWTAVIVAAVFGMCVAQLVNLQLFSNGGYAQAATSQRTISKVLPAQRGTIVDANGKILAQSVQRYTVFADQVAIASFKPVKCTGNNEGVCHQINGKPVPGKGAQAVAKMLAPVLGMDEQSLEGELKGTNRYQVLKKNVVPRIKRNIDNLNISSVIGTELTTTRSYPYGTLLGSVIGSVNDADEGVSGVESMENSLLSGTNGAQTYQRGGSGEMIPGTQTVARPAINGGKVKLTIDADTQWYVEKALRDGQKQWNAKWGIAVVQEVKTGKLVAVADTDVVDPSDHKAALQTSRVMTSTFEPGSTGKVLTVAGLLENNKIQPDQHFVVPNAIDINGQQYHDATQHSTRQLTIAGILQISSNVGTLEASANTSAQERYEFLRKMGIGTYSGIGFPGESSGLLSNWKQWDGRQENTVVFGQGYATTALQMVNAYSTIANGGVRMQQSLVESSTSPQGTTVSNIRKNGTRVLSEKTSSQLMDMMESVTDGLEATKVKLAGYRIAGKSGTAEVADPETHRLSHIIADWIGIIPAEKPQYTIMVIYMDPSFASGGWVAGPVMSQIGQFLMQKNQTPNSPARTSSIPTTW</sequence>
<dbReference type="GO" id="GO:0051301">
    <property type="term" value="P:cell division"/>
    <property type="evidence" value="ECO:0007669"/>
    <property type="project" value="UniProtKB-KW"/>
</dbReference>
<dbReference type="InterPro" id="IPR005311">
    <property type="entry name" value="PBP_dimer"/>
</dbReference>
<dbReference type="Gene3D" id="3.90.1310.10">
    <property type="entry name" value="Penicillin-binding protein 2a (Domain 2)"/>
    <property type="match status" value="1"/>
</dbReference>
<evidence type="ECO:0000313" key="7">
    <source>
        <dbReference type="EMBL" id="OZG56224.1"/>
    </source>
</evidence>
<evidence type="ECO:0000259" key="6">
    <source>
        <dbReference type="Pfam" id="PF03717"/>
    </source>
</evidence>
<dbReference type="RefSeq" id="WP_094689775.1">
    <property type="nucleotide sequence ID" value="NZ_JACBYZ010000001.1"/>
</dbReference>
<evidence type="ECO:0000256" key="3">
    <source>
        <dbReference type="ARBA" id="ARBA00023136"/>
    </source>
</evidence>
<dbReference type="GO" id="GO:0008658">
    <property type="term" value="F:penicillin binding"/>
    <property type="evidence" value="ECO:0007669"/>
    <property type="project" value="InterPro"/>
</dbReference>
<comment type="caution">
    <text evidence="7">The sequence shown here is derived from an EMBL/GenBank/DDBJ whole genome shotgun (WGS) entry which is preliminary data.</text>
</comment>
<comment type="similarity">
    <text evidence="2">Belongs to the transpeptidase family.</text>
</comment>
<keyword evidence="4" id="KW-0812">Transmembrane</keyword>
<feature type="domain" description="Penicillin-binding protein dimerisation" evidence="6">
    <location>
        <begin position="61"/>
        <end position="233"/>
    </location>
</feature>
<dbReference type="SUPFAM" id="SSF56601">
    <property type="entry name" value="beta-lactamase/transpeptidase-like"/>
    <property type="match status" value="1"/>
</dbReference>
<evidence type="ECO:0000313" key="8">
    <source>
        <dbReference type="Proteomes" id="UP000228976"/>
    </source>
</evidence>
<organism evidence="7 8">
    <name type="scientific">Aeriscardovia aeriphila</name>
    <dbReference type="NCBI Taxonomy" id="218139"/>
    <lineage>
        <taxon>Bacteria</taxon>
        <taxon>Bacillati</taxon>
        <taxon>Actinomycetota</taxon>
        <taxon>Actinomycetes</taxon>
        <taxon>Bifidobacteriales</taxon>
        <taxon>Bifidobacteriaceae</taxon>
        <taxon>Aeriscardovia</taxon>
    </lineage>
</organism>
<reference evidence="7 8" key="1">
    <citation type="journal article" date="2017" name="BMC Genomics">
        <title>Comparative genomic and phylogenomic analyses of the Bifidobacteriaceae family.</title>
        <authorList>
            <person name="Lugli G.A."/>
            <person name="Milani C."/>
            <person name="Turroni F."/>
            <person name="Duranti S."/>
            <person name="Mancabelli L."/>
            <person name="Mangifesta M."/>
            <person name="Ferrario C."/>
            <person name="Modesto M."/>
            <person name="Mattarelli P."/>
            <person name="Jiri K."/>
            <person name="van Sinderen D."/>
            <person name="Ventura M."/>
        </authorList>
    </citation>
    <scope>NUCLEOTIDE SEQUENCE [LARGE SCALE GENOMIC DNA]</scope>
    <source>
        <strain evidence="7 8">LMG 21773</strain>
    </source>
</reference>
<evidence type="ECO:0000259" key="5">
    <source>
        <dbReference type="Pfam" id="PF00905"/>
    </source>
</evidence>
<dbReference type="GO" id="GO:0005886">
    <property type="term" value="C:plasma membrane"/>
    <property type="evidence" value="ECO:0007669"/>
    <property type="project" value="TreeGrafter"/>
</dbReference>
<dbReference type="InterPro" id="IPR050515">
    <property type="entry name" value="Beta-lactam/transpept"/>
</dbReference>
<dbReference type="Proteomes" id="UP000228976">
    <property type="component" value="Unassembled WGS sequence"/>
</dbReference>
<gene>
    <name evidence="7" type="ORF">AEAE_0712</name>
</gene>
<keyword evidence="8" id="KW-1185">Reference proteome</keyword>
<dbReference type="AlphaFoldDB" id="A0A261FAU5"/>
<dbReference type="InterPro" id="IPR036138">
    <property type="entry name" value="PBP_dimer_sf"/>
</dbReference>
<dbReference type="InterPro" id="IPR001460">
    <property type="entry name" value="PCN-bd_Tpept"/>
</dbReference>
<keyword evidence="7" id="KW-0132">Cell division</keyword>
<evidence type="ECO:0000256" key="2">
    <source>
        <dbReference type="ARBA" id="ARBA00007171"/>
    </source>
</evidence>
<keyword evidence="4" id="KW-1133">Transmembrane helix</keyword>
<protein>
    <submittedName>
        <fullName evidence="7">Cell division protein</fullName>
    </submittedName>
</protein>
<dbReference type="Pfam" id="PF03717">
    <property type="entry name" value="PBP_dimer"/>
    <property type="match status" value="1"/>
</dbReference>
<dbReference type="GO" id="GO:0071555">
    <property type="term" value="P:cell wall organization"/>
    <property type="evidence" value="ECO:0007669"/>
    <property type="project" value="TreeGrafter"/>
</dbReference>
<evidence type="ECO:0000256" key="1">
    <source>
        <dbReference type="ARBA" id="ARBA00004370"/>
    </source>
</evidence>
<keyword evidence="7" id="KW-0131">Cell cycle</keyword>
<dbReference type="OrthoDB" id="9789078at2"/>
<dbReference type="EMBL" id="MWWU01000002">
    <property type="protein sequence ID" value="OZG56224.1"/>
    <property type="molecule type" value="Genomic_DNA"/>
</dbReference>
<feature type="transmembrane region" description="Helical" evidence="4">
    <location>
        <begin position="20"/>
        <end position="42"/>
    </location>
</feature>
<dbReference type="InterPro" id="IPR012338">
    <property type="entry name" value="Beta-lactam/transpept-like"/>
</dbReference>
<dbReference type="SUPFAM" id="SSF56519">
    <property type="entry name" value="Penicillin binding protein dimerisation domain"/>
    <property type="match status" value="1"/>
</dbReference>
<proteinExistence type="inferred from homology"/>
<dbReference type="Gene3D" id="3.40.710.10">
    <property type="entry name" value="DD-peptidase/beta-lactamase superfamily"/>
    <property type="match status" value="1"/>
</dbReference>
<feature type="domain" description="Penicillin-binding protein transpeptidase" evidence="5">
    <location>
        <begin position="276"/>
        <end position="576"/>
    </location>
</feature>
<name>A0A261FAU5_9BIFI</name>
<keyword evidence="3 4" id="KW-0472">Membrane</keyword>
<dbReference type="PANTHER" id="PTHR30627">
    <property type="entry name" value="PEPTIDOGLYCAN D,D-TRANSPEPTIDASE"/>
    <property type="match status" value="1"/>
</dbReference>
<dbReference type="Pfam" id="PF00905">
    <property type="entry name" value="Transpeptidase"/>
    <property type="match status" value="1"/>
</dbReference>
<comment type="subcellular location">
    <subcellularLocation>
        <location evidence="1">Membrane</location>
    </subcellularLocation>
</comment>
<evidence type="ECO:0000256" key="4">
    <source>
        <dbReference type="SAM" id="Phobius"/>
    </source>
</evidence>
<dbReference type="PANTHER" id="PTHR30627:SF1">
    <property type="entry name" value="PEPTIDOGLYCAN D,D-TRANSPEPTIDASE FTSI"/>
    <property type="match status" value="1"/>
</dbReference>
<accession>A0A261FAU5</accession>
<dbReference type="Gene3D" id="3.30.450.330">
    <property type="match status" value="1"/>
</dbReference>